<dbReference type="GO" id="GO:0003723">
    <property type="term" value="F:RNA binding"/>
    <property type="evidence" value="ECO:0007669"/>
    <property type="project" value="UniProtKB-UniRule"/>
</dbReference>
<dbReference type="CDD" id="cd02440">
    <property type="entry name" value="AdoMet_MTases"/>
    <property type="match status" value="1"/>
</dbReference>
<dbReference type="PROSITE" id="PS51686">
    <property type="entry name" value="SAM_MT_RSMB_NOP"/>
    <property type="match status" value="1"/>
</dbReference>
<evidence type="ECO:0000259" key="11">
    <source>
        <dbReference type="PROSITE" id="PS51686"/>
    </source>
</evidence>
<comment type="caution">
    <text evidence="12">The sequence shown here is derived from an EMBL/GenBank/DDBJ whole genome shotgun (WGS) entry which is preliminary data.</text>
</comment>
<feature type="compositionally biased region" description="Basic and acidic residues" evidence="10">
    <location>
        <begin position="585"/>
        <end position="598"/>
    </location>
</feature>
<evidence type="ECO:0000256" key="4">
    <source>
        <dbReference type="ARBA" id="ARBA00022603"/>
    </source>
</evidence>
<dbReference type="Pfam" id="PF01189">
    <property type="entry name" value="Methyltr_RsmB-F"/>
    <property type="match status" value="1"/>
</dbReference>
<dbReference type="EMBL" id="LODT01000001">
    <property type="protein sequence ID" value="KYR02812.1"/>
    <property type="molecule type" value="Genomic_DNA"/>
</dbReference>
<dbReference type="GO" id="GO:0005730">
    <property type="term" value="C:nucleolus"/>
    <property type="evidence" value="ECO:0007669"/>
    <property type="project" value="UniProtKB-SubCell"/>
</dbReference>
<dbReference type="STRING" id="361077.A0A152A9B0"/>
<evidence type="ECO:0000256" key="1">
    <source>
        <dbReference type="ARBA" id="ARBA00004604"/>
    </source>
</evidence>
<keyword evidence="5 9" id="KW-0808">Transferase</keyword>
<dbReference type="InterPro" id="IPR023267">
    <property type="entry name" value="RCMT"/>
</dbReference>
<evidence type="ECO:0000256" key="10">
    <source>
        <dbReference type="SAM" id="MobiDB-lite"/>
    </source>
</evidence>
<comment type="similarity">
    <text evidence="2 9">Belongs to the class I-like SAM-binding methyltransferase superfamily. RsmB/NOP family.</text>
</comment>
<keyword evidence="8" id="KW-0539">Nucleus</keyword>
<dbReference type="GO" id="GO:0000470">
    <property type="term" value="P:maturation of LSU-rRNA"/>
    <property type="evidence" value="ECO:0007669"/>
    <property type="project" value="TreeGrafter"/>
</dbReference>
<dbReference type="InterPro" id="IPR011023">
    <property type="entry name" value="Nop2p"/>
</dbReference>
<feature type="compositionally biased region" description="Low complexity" evidence="10">
    <location>
        <begin position="20"/>
        <end position="60"/>
    </location>
</feature>
<dbReference type="OrthoDB" id="427002at2759"/>
<dbReference type="InterPro" id="IPR001678">
    <property type="entry name" value="MeTrfase_RsmB-F_NOP2_dom"/>
</dbReference>
<dbReference type="GO" id="GO:0009383">
    <property type="term" value="F:rRNA (cytosine-C5-)-methyltransferase activity"/>
    <property type="evidence" value="ECO:0007669"/>
    <property type="project" value="TreeGrafter"/>
</dbReference>
<evidence type="ECO:0000256" key="2">
    <source>
        <dbReference type="ARBA" id="ARBA00007494"/>
    </source>
</evidence>
<feature type="compositionally biased region" description="Polar residues" evidence="10">
    <location>
        <begin position="1"/>
        <end position="13"/>
    </location>
</feature>
<keyword evidence="13" id="KW-1185">Reference proteome</keyword>
<sequence length="640" mass="72234">MNNKFKMQPTNGTRKLVGAKPTTPVKPSPKVNTPTKPVNATSKKPTPNTNQTKNNNNNNKKPIKKVESESESEEEDEESEQSQSDSESESNQDSSMIESEKSQLFDSDDDDDEDSEDEEEEEDFNKNTSAFSDENKKWLKVKGKQVDSEDDEDEDDDEDDEDSAPMTNFEKASLKTRKAKVIEQEELVEEIRQSLTKPMDEDDKFKLPTEGELKEQSLIGVDLSKVYQRIKDVVDILENFSKERKEGVSRSQYVERLKEDISTYFGYSMWLVDLFMKIFSVSESLEFFEANETPRPLTIRCNTLKTRRKDLAEALISRGVNLEPIKWSQVGLTIFDSQVAIGATPEYLAGHYIQQSPSSFLPVIALGPLPNERVLDMCASPGGKTTYIASLMKNTGTLVANDINKDRMKSLVANIHRLGVKNTVVSNLDGREYPSVMGGFDRVLVDAPCVGLGVISKDPQIKINKTEKDIAICTHMQKELLLKAIDAVDANSKTGGIIVYSTCSLSVEENEAVVDYALKHRHIEVIDTGLTFGVQGFIHYREHHFHPSLIQTRRYYPHTHNMDGFYVAKIKKLSNSTTSPTAITTEKEDKKVTKKSESKQQQQNNSPATNKNKKQDNKRKLSNPKQSKQEQSKKKFKSSK</sequence>
<dbReference type="FunCoup" id="A0A152A9B0">
    <property type="interactions" value="158"/>
</dbReference>
<dbReference type="InterPro" id="IPR029063">
    <property type="entry name" value="SAM-dependent_MTases_sf"/>
</dbReference>
<dbReference type="PANTHER" id="PTHR22807">
    <property type="entry name" value="NOP2 YEAST -RELATED NOL1/NOP2/FMU SUN DOMAIN-CONTAINING"/>
    <property type="match status" value="1"/>
</dbReference>
<name>A0A152A9B0_TIELA</name>
<dbReference type="PANTHER" id="PTHR22807:SF30">
    <property type="entry name" value="28S RRNA (CYTOSINE(4447)-C(5))-METHYLTRANSFERASE-RELATED"/>
    <property type="match status" value="1"/>
</dbReference>
<dbReference type="InterPro" id="IPR054728">
    <property type="entry name" value="RsmB-like_ferredoxin"/>
</dbReference>
<feature type="binding site" evidence="9">
    <location>
        <position position="446"/>
    </location>
    <ligand>
        <name>S-adenosyl-L-methionine</name>
        <dbReference type="ChEBI" id="CHEBI:59789"/>
    </ligand>
</feature>
<evidence type="ECO:0000256" key="3">
    <source>
        <dbReference type="ARBA" id="ARBA00022517"/>
    </source>
</evidence>
<feature type="active site" description="Nucleophile" evidence="9">
    <location>
        <position position="503"/>
    </location>
</feature>
<feature type="compositionally biased region" description="Acidic residues" evidence="10">
    <location>
        <begin position="69"/>
        <end position="90"/>
    </location>
</feature>
<feature type="region of interest" description="Disordered" evidence="10">
    <location>
        <begin position="577"/>
        <end position="640"/>
    </location>
</feature>
<evidence type="ECO:0000256" key="8">
    <source>
        <dbReference type="ARBA" id="ARBA00023242"/>
    </source>
</evidence>
<keyword evidence="6 9" id="KW-0949">S-adenosyl-L-methionine</keyword>
<dbReference type="GO" id="GO:0070475">
    <property type="term" value="P:rRNA base methylation"/>
    <property type="evidence" value="ECO:0007669"/>
    <property type="project" value="TreeGrafter"/>
</dbReference>
<feature type="binding site" evidence="9">
    <location>
        <position position="429"/>
    </location>
    <ligand>
        <name>S-adenosyl-L-methionine</name>
        <dbReference type="ChEBI" id="CHEBI:59789"/>
    </ligand>
</feature>
<dbReference type="Gene3D" id="3.40.50.150">
    <property type="entry name" value="Vaccinia Virus protein VP39"/>
    <property type="match status" value="1"/>
</dbReference>
<feature type="compositionally biased region" description="Acidic residues" evidence="10">
    <location>
        <begin position="106"/>
        <end position="123"/>
    </location>
</feature>
<dbReference type="OMA" id="PIGSWTK"/>
<feature type="region of interest" description="Disordered" evidence="10">
    <location>
        <begin position="1"/>
        <end position="175"/>
    </location>
</feature>
<evidence type="ECO:0000256" key="9">
    <source>
        <dbReference type="PROSITE-ProRule" id="PRU01023"/>
    </source>
</evidence>
<keyword evidence="7 9" id="KW-0694">RNA-binding</keyword>
<feature type="binding site" evidence="9">
    <location>
        <position position="402"/>
    </location>
    <ligand>
        <name>S-adenosyl-L-methionine</name>
        <dbReference type="ChEBI" id="CHEBI:59789"/>
    </ligand>
</feature>
<feature type="compositionally biased region" description="Acidic residues" evidence="10">
    <location>
        <begin position="148"/>
        <end position="163"/>
    </location>
</feature>
<comment type="caution">
    <text evidence="9">Lacks conserved residue(s) required for the propagation of feature annotation.</text>
</comment>
<dbReference type="NCBIfam" id="TIGR00446">
    <property type="entry name" value="nop2p"/>
    <property type="match status" value="1"/>
</dbReference>
<comment type="subcellular location">
    <subcellularLocation>
        <location evidence="1">Nucleus</location>
        <location evidence="1">Nucleolus</location>
    </subcellularLocation>
</comment>
<feature type="domain" description="SAM-dependent MTase RsmB/NOP-type" evidence="11">
    <location>
        <begin position="287"/>
        <end position="573"/>
    </location>
</feature>
<protein>
    <submittedName>
        <fullName evidence="12">NOL1/NOP2/Sun family protein</fullName>
    </submittedName>
</protein>
<dbReference type="SUPFAM" id="SSF53335">
    <property type="entry name" value="S-adenosyl-L-methionine-dependent methyltransferases"/>
    <property type="match status" value="1"/>
</dbReference>
<evidence type="ECO:0000256" key="5">
    <source>
        <dbReference type="ARBA" id="ARBA00022679"/>
    </source>
</evidence>
<dbReference type="PRINTS" id="PR02012">
    <property type="entry name" value="RCMTNOP2"/>
</dbReference>
<keyword evidence="4 9" id="KW-0489">Methyltransferase</keyword>
<dbReference type="InterPro" id="IPR023273">
    <property type="entry name" value="RCMT_NOP2"/>
</dbReference>
<dbReference type="Pfam" id="PF22458">
    <property type="entry name" value="RsmF-B_ferredox"/>
    <property type="match status" value="1"/>
</dbReference>
<evidence type="ECO:0000313" key="13">
    <source>
        <dbReference type="Proteomes" id="UP000076078"/>
    </source>
</evidence>
<evidence type="ECO:0000256" key="7">
    <source>
        <dbReference type="ARBA" id="ARBA00022884"/>
    </source>
</evidence>
<keyword evidence="3" id="KW-0690">Ribosome biogenesis</keyword>
<dbReference type="InParanoid" id="A0A152A9B0"/>
<dbReference type="Proteomes" id="UP000076078">
    <property type="component" value="Unassembled WGS sequence"/>
</dbReference>
<dbReference type="AlphaFoldDB" id="A0A152A9B0"/>
<accession>A0A152A9B0</accession>
<evidence type="ECO:0000313" key="12">
    <source>
        <dbReference type="EMBL" id="KYR02812.1"/>
    </source>
</evidence>
<reference evidence="12 13" key="1">
    <citation type="submission" date="2015-12" db="EMBL/GenBank/DDBJ databases">
        <title>Dictyostelia acquired genes for synthesis and detection of signals that induce cell-type specialization by lateral gene transfer from prokaryotes.</title>
        <authorList>
            <person name="Gloeckner G."/>
            <person name="Schaap P."/>
        </authorList>
    </citation>
    <scope>NUCLEOTIDE SEQUENCE [LARGE SCALE GENOMIC DNA]</scope>
    <source>
        <strain evidence="12 13">TK</strain>
    </source>
</reference>
<gene>
    <name evidence="12" type="ORF">DLAC_00278</name>
</gene>
<dbReference type="PRINTS" id="PR02008">
    <property type="entry name" value="RCMTFAMILY"/>
</dbReference>
<proteinExistence type="inferred from homology"/>
<dbReference type="InterPro" id="IPR049560">
    <property type="entry name" value="MeTrfase_RsmB-F_NOP2_cat"/>
</dbReference>
<dbReference type="FunFam" id="3.30.70.1170:FF:000001">
    <property type="entry name" value="Ribosomal RNA methyltransferase Nop2"/>
    <property type="match status" value="1"/>
</dbReference>
<evidence type="ECO:0000256" key="6">
    <source>
        <dbReference type="ARBA" id="ARBA00022691"/>
    </source>
</evidence>
<dbReference type="Gene3D" id="3.30.70.1170">
    <property type="entry name" value="Sun protein, domain 3"/>
    <property type="match status" value="1"/>
</dbReference>
<organism evidence="12 13">
    <name type="scientific">Tieghemostelium lacteum</name>
    <name type="common">Slime mold</name>
    <name type="synonym">Dictyostelium lacteum</name>
    <dbReference type="NCBI Taxonomy" id="361077"/>
    <lineage>
        <taxon>Eukaryota</taxon>
        <taxon>Amoebozoa</taxon>
        <taxon>Evosea</taxon>
        <taxon>Eumycetozoa</taxon>
        <taxon>Dictyostelia</taxon>
        <taxon>Dictyosteliales</taxon>
        <taxon>Raperosteliaceae</taxon>
        <taxon>Tieghemostelium</taxon>
    </lineage>
</organism>